<evidence type="ECO:0000256" key="5">
    <source>
        <dbReference type="SAM" id="Phobius"/>
    </source>
</evidence>
<dbReference type="GO" id="GO:0012505">
    <property type="term" value="C:endomembrane system"/>
    <property type="evidence" value="ECO:0007669"/>
    <property type="project" value="TreeGrafter"/>
</dbReference>
<dbReference type="GO" id="GO:0006886">
    <property type="term" value="P:intracellular protein transport"/>
    <property type="evidence" value="ECO:0007669"/>
    <property type="project" value="TreeGrafter"/>
</dbReference>
<dbReference type="SUPFAM" id="SSF58038">
    <property type="entry name" value="SNARE fusion complex"/>
    <property type="match status" value="1"/>
</dbReference>
<dbReference type="PROSITE" id="PS50192">
    <property type="entry name" value="T_SNARE"/>
    <property type="match status" value="1"/>
</dbReference>
<dbReference type="GO" id="GO:0005484">
    <property type="term" value="F:SNAP receptor activity"/>
    <property type="evidence" value="ECO:0007669"/>
    <property type="project" value="TreeGrafter"/>
</dbReference>
<dbReference type="PANTHER" id="PTHR19957">
    <property type="entry name" value="SYNTAXIN"/>
    <property type="match status" value="1"/>
</dbReference>
<keyword evidence="5" id="KW-1133">Transmembrane helix</keyword>
<evidence type="ECO:0000259" key="6">
    <source>
        <dbReference type="PROSITE" id="PS50192"/>
    </source>
</evidence>
<evidence type="ECO:0000256" key="1">
    <source>
        <dbReference type="ARBA" id="ARBA00004370"/>
    </source>
</evidence>
<dbReference type="InterPro" id="IPR000727">
    <property type="entry name" value="T_SNARE_dom"/>
</dbReference>
<dbReference type="EMBL" id="GFDF01010938">
    <property type="protein sequence ID" value="JAV03146.1"/>
    <property type="molecule type" value="Transcribed_RNA"/>
</dbReference>
<proteinExistence type="predicted"/>
<sequence>MSLVDVDSWITEYEACERLSREIQSQIVLRNREQRLSDAYSRLSGNVRMRLKQFSTELGALEKKLDQTRRFDSLTTEEAERRQRQLEMLQSKLIQLQSQFTSAGDASRSALLHPGTSRLWDDEEDDQILDTYSATDLRQQQAQILEDQNQGLDALSKVIARQKDLALRIGDEVETQNEIIDDIADQLEHTDARIHGETRWIEIVSAKDKTWPYWSVIIGLFVAIVILALI</sequence>
<keyword evidence="4 5" id="KW-0472">Membrane</keyword>
<dbReference type="CDD" id="cd15852">
    <property type="entry name" value="SNARE_Syntaxin8"/>
    <property type="match status" value="1"/>
</dbReference>
<dbReference type="SMART" id="SM00397">
    <property type="entry name" value="t_SNARE"/>
    <property type="match status" value="1"/>
</dbReference>
<accession>A0A1L8D9I7</accession>
<dbReference type="GO" id="GO:0006906">
    <property type="term" value="P:vesicle fusion"/>
    <property type="evidence" value="ECO:0007669"/>
    <property type="project" value="TreeGrafter"/>
</dbReference>
<reference evidence="7" key="1">
    <citation type="submission" date="2016-12" db="EMBL/GenBank/DDBJ databases">
        <title>An insight into the sialome and mialome of the sand fly, Nyssomyia neivai.</title>
        <authorList>
            <person name="Sebastian V."/>
            <person name="Goulart T.M."/>
            <person name="Oliveira W."/>
            <person name="Calvo E."/>
            <person name="Oliveira L.F."/>
            <person name="Pinto M.C."/>
            <person name="Rosselino A.M."/>
            <person name="Ribeiro J.M."/>
        </authorList>
    </citation>
    <scope>NUCLEOTIDE SEQUENCE</scope>
</reference>
<organism evidence="7">
    <name type="scientific">Nyssomyia neivai</name>
    <dbReference type="NCBI Taxonomy" id="330878"/>
    <lineage>
        <taxon>Eukaryota</taxon>
        <taxon>Metazoa</taxon>
        <taxon>Ecdysozoa</taxon>
        <taxon>Arthropoda</taxon>
        <taxon>Hexapoda</taxon>
        <taxon>Insecta</taxon>
        <taxon>Pterygota</taxon>
        <taxon>Neoptera</taxon>
        <taxon>Endopterygota</taxon>
        <taxon>Diptera</taxon>
        <taxon>Nematocera</taxon>
        <taxon>Psychodoidea</taxon>
        <taxon>Psychodidae</taxon>
        <taxon>Nyssomyia</taxon>
    </lineage>
</organism>
<name>A0A1L8D9I7_9DIPT</name>
<protein>
    <submittedName>
        <fullName evidence="7">Putative conserved plasma membrane protein</fullName>
    </submittedName>
</protein>
<dbReference type="InterPro" id="IPR041875">
    <property type="entry name" value="Syntaxin-8_SNARE"/>
</dbReference>
<evidence type="ECO:0000256" key="3">
    <source>
        <dbReference type="ARBA" id="ARBA00023054"/>
    </source>
</evidence>
<dbReference type="Gene3D" id="1.20.5.110">
    <property type="match status" value="1"/>
</dbReference>
<keyword evidence="5" id="KW-0812">Transmembrane</keyword>
<evidence type="ECO:0000313" key="7">
    <source>
        <dbReference type="EMBL" id="JAV03146.1"/>
    </source>
</evidence>
<dbReference type="GO" id="GO:0000149">
    <property type="term" value="F:SNARE binding"/>
    <property type="evidence" value="ECO:0007669"/>
    <property type="project" value="TreeGrafter"/>
</dbReference>
<feature type="domain" description="T-SNARE coiled-coil homology" evidence="6">
    <location>
        <begin position="142"/>
        <end position="204"/>
    </location>
</feature>
<dbReference type="AlphaFoldDB" id="A0A1L8D9I7"/>
<evidence type="ECO:0000256" key="4">
    <source>
        <dbReference type="ARBA" id="ARBA00023136"/>
    </source>
</evidence>
<comment type="subcellular location">
    <subcellularLocation>
        <location evidence="1">Membrane</location>
    </subcellularLocation>
</comment>
<evidence type="ECO:0000256" key="2">
    <source>
        <dbReference type="ARBA" id="ARBA00022448"/>
    </source>
</evidence>
<keyword evidence="2" id="KW-0813">Transport</keyword>
<dbReference type="InterPro" id="IPR045242">
    <property type="entry name" value="Syntaxin"/>
</dbReference>
<dbReference type="GO" id="GO:0031201">
    <property type="term" value="C:SNARE complex"/>
    <property type="evidence" value="ECO:0007669"/>
    <property type="project" value="TreeGrafter"/>
</dbReference>
<dbReference type="GO" id="GO:0048278">
    <property type="term" value="P:vesicle docking"/>
    <property type="evidence" value="ECO:0007669"/>
    <property type="project" value="TreeGrafter"/>
</dbReference>
<dbReference type="PANTHER" id="PTHR19957:SF124">
    <property type="entry name" value="SYNTAXIN-8"/>
    <property type="match status" value="1"/>
</dbReference>
<keyword evidence="3" id="KW-0175">Coiled coil</keyword>
<feature type="transmembrane region" description="Helical" evidence="5">
    <location>
        <begin position="211"/>
        <end position="229"/>
    </location>
</feature>